<evidence type="ECO:0000256" key="5">
    <source>
        <dbReference type="SAM" id="MobiDB-lite"/>
    </source>
</evidence>
<dbReference type="PROSITE" id="PS00028">
    <property type="entry name" value="ZINC_FINGER_C2H2_1"/>
    <property type="match status" value="1"/>
</dbReference>
<evidence type="ECO:0000259" key="6">
    <source>
        <dbReference type="PROSITE" id="PS50090"/>
    </source>
</evidence>
<dbReference type="CDD" id="cd00167">
    <property type="entry name" value="SANT"/>
    <property type="match status" value="1"/>
</dbReference>
<dbReference type="AlphaFoldDB" id="A0A0D8XIV9"/>
<reference evidence="9" key="2">
    <citation type="journal article" date="2016" name="Sci. Rep.">
        <title>Dictyocaulus viviparus genome, variome and transcriptome elucidate lungworm biology and support future intervention.</title>
        <authorList>
            <person name="McNulty S.N."/>
            <person name="Strube C."/>
            <person name="Rosa B.A."/>
            <person name="Martin J.C."/>
            <person name="Tyagi R."/>
            <person name="Choi Y.J."/>
            <person name="Wang Q."/>
            <person name="Hallsworth Pepin K."/>
            <person name="Zhang X."/>
            <person name="Ozersky P."/>
            <person name="Wilson R.K."/>
            <person name="Sternberg P.W."/>
            <person name="Gasser R.B."/>
            <person name="Mitreva M."/>
        </authorList>
    </citation>
    <scope>NUCLEOTIDE SEQUENCE [LARGE SCALE GENOMIC DNA]</scope>
    <source>
        <strain evidence="9">HannoverDv2000</strain>
    </source>
</reference>
<dbReference type="PANTHER" id="PTHR12374:SF63">
    <property type="entry name" value="TRANSCRIPTIONAL ADAPTER 2-BETA"/>
    <property type="match status" value="1"/>
</dbReference>
<dbReference type="Pfam" id="PF00249">
    <property type="entry name" value="Myb_DNA-binding"/>
    <property type="match status" value="1"/>
</dbReference>
<dbReference type="GO" id="GO:0003713">
    <property type="term" value="F:transcription coactivator activity"/>
    <property type="evidence" value="ECO:0007669"/>
    <property type="project" value="TreeGrafter"/>
</dbReference>
<evidence type="ECO:0000256" key="4">
    <source>
        <dbReference type="ARBA" id="ARBA00022833"/>
    </source>
</evidence>
<evidence type="ECO:0000256" key="3">
    <source>
        <dbReference type="ARBA" id="ARBA00022771"/>
    </source>
</evidence>
<keyword evidence="8" id="KW-0238">DNA-binding</keyword>
<keyword evidence="3" id="KW-0863">Zinc-finger</keyword>
<sequence>MIASSGGVESDEVIVCVNCRQQVQHQLHVKCCECPAVMCVDCFSYGCEAGRHLRGHNYEIRDPLGGRTFESKGSWGAAEERKLLSAAYRFKLGNWSEVTRMMETNRPINQVQEYYDRFFIRGPIGQFALKLLSWKENKKRMIADNSFDYECEVDRVNYMLMAMDALRESKEKLDPKDEDLLNKVDAILRNYIVDMQSCETQLCGDRCGISEVHDLALSDDSCDPSDAEMCKNKVTEDQYSTGLEPENDSDEDNSNTVQPSSARKIRCSLRKSTLQKSGKPSRYRRLQADSSSSDEDYVDGETWETDRVSVENTQESMHGLEREETTDDYTVSDSEEPKPEFTRRNNLTGTVRRRRRARRVNSFLIQLSELCPAEKIFELRASKPELALYCNEYSVVPKVRQSDMDMLAYNAARSDFEWEWYNDAEHLISRMMIQESSDRVEDFENDIKFARIEKRVYEFSRYFPDFFFFLSGNRSRYNRILKIRKTYRRAIIEHDKISEFFRFMMNMTMEKRKASQIFYQRPPLEKFMARAQQCLTRRESEDLRGNVERADRLMERISKLQELQRSGVSSLKELASDGKLTSVGTNASGATTTSEVFQKFTNKLINEKIRERRILLHNQIGVSKLLFICSSGHIKLEIEVITSRWRQISPFHNHLTILLVKLEENVTINISICSNVYKKINSPNLINVPDTS</sequence>
<dbReference type="Pfam" id="PF22941">
    <property type="entry name" value="TADA2A-like_3rd"/>
    <property type="match status" value="1"/>
</dbReference>
<dbReference type="PROSITE" id="PS51293">
    <property type="entry name" value="SANT"/>
    <property type="match status" value="1"/>
</dbReference>
<reference evidence="8 9" key="1">
    <citation type="submission" date="2013-11" db="EMBL/GenBank/DDBJ databases">
        <title>Draft genome of the bovine lungworm Dictyocaulus viviparus.</title>
        <authorList>
            <person name="Mitreva M."/>
        </authorList>
    </citation>
    <scope>NUCLEOTIDE SEQUENCE [LARGE SCALE GENOMIC DNA]</scope>
    <source>
        <strain evidence="8 9">HannoverDv2000</strain>
    </source>
</reference>
<feature type="domain" description="SANT" evidence="7">
    <location>
        <begin position="70"/>
        <end position="123"/>
    </location>
</feature>
<dbReference type="InterPro" id="IPR055141">
    <property type="entry name" value="TADA2A_B-like_dom"/>
</dbReference>
<protein>
    <submittedName>
        <fullName evidence="8">Myb-like DNA-binding domain protein</fullName>
    </submittedName>
</protein>
<dbReference type="STRING" id="29172.A0A0D8XIV9"/>
<dbReference type="SMART" id="SM00717">
    <property type="entry name" value="SANT"/>
    <property type="match status" value="1"/>
</dbReference>
<name>A0A0D8XIV9_DICVI</name>
<dbReference type="GO" id="GO:0003677">
    <property type="term" value="F:DNA binding"/>
    <property type="evidence" value="ECO:0007669"/>
    <property type="project" value="UniProtKB-KW"/>
</dbReference>
<dbReference type="Proteomes" id="UP000053766">
    <property type="component" value="Unassembled WGS sequence"/>
</dbReference>
<dbReference type="PROSITE" id="PS50090">
    <property type="entry name" value="MYB_LIKE"/>
    <property type="match status" value="1"/>
</dbReference>
<evidence type="ECO:0000256" key="1">
    <source>
        <dbReference type="ARBA" id="ARBA00004123"/>
    </source>
</evidence>
<dbReference type="GO" id="GO:0003682">
    <property type="term" value="F:chromatin binding"/>
    <property type="evidence" value="ECO:0007669"/>
    <property type="project" value="TreeGrafter"/>
</dbReference>
<dbReference type="GO" id="GO:0006357">
    <property type="term" value="P:regulation of transcription by RNA polymerase II"/>
    <property type="evidence" value="ECO:0007669"/>
    <property type="project" value="TreeGrafter"/>
</dbReference>
<evidence type="ECO:0000259" key="7">
    <source>
        <dbReference type="PROSITE" id="PS51293"/>
    </source>
</evidence>
<gene>
    <name evidence="8" type="ORF">DICVIV_11752</name>
</gene>
<dbReference type="PANTHER" id="PTHR12374">
    <property type="entry name" value="TRANSCRIPTIONAL ADAPTOR 2 ADA2 -RELATED"/>
    <property type="match status" value="1"/>
</dbReference>
<dbReference type="EMBL" id="KN716688">
    <property type="protein sequence ID" value="KJH42256.1"/>
    <property type="molecule type" value="Genomic_DNA"/>
</dbReference>
<dbReference type="Pfam" id="PF25299">
    <property type="entry name" value="ZZ_ADA2"/>
    <property type="match status" value="1"/>
</dbReference>
<proteinExistence type="predicted"/>
<evidence type="ECO:0000256" key="2">
    <source>
        <dbReference type="ARBA" id="ARBA00022723"/>
    </source>
</evidence>
<keyword evidence="2" id="KW-0479">Metal-binding</keyword>
<feature type="compositionally biased region" description="Acidic residues" evidence="5">
    <location>
        <begin position="292"/>
        <end position="303"/>
    </location>
</feature>
<dbReference type="Gene3D" id="1.10.10.60">
    <property type="entry name" value="Homeodomain-like"/>
    <property type="match status" value="1"/>
</dbReference>
<dbReference type="GO" id="GO:0008270">
    <property type="term" value="F:zinc ion binding"/>
    <property type="evidence" value="ECO:0007669"/>
    <property type="project" value="UniProtKB-KW"/>
</dbReference>
<dbReference type="InterPro" id="IPR009057">
    <property type="entry name" value="Homeodomain-like_sf"/>
</dbReference>
<dbReference type="InterPro" id="IPR017884">
    <property type="entry name" value="SANT_dom"/>
</dbReference>
<accession>A0A0D8XIV9</accession>
<feature type="domain" description="Myb-like" evidence="6">
    <location>
        <begin position="67"/>
        <end position="119"/>
    </location>
</feature>
<evidence type="ECO:0000313" key="8">
    <source>
        <dbReference type="EMBL" id="KJH42256.1"/>
    </source>
</evidence>
<dbReference type="GO" id="GO:0070461">
    <property type="term" value="C:SAGA-type complex"/>
    <property type="evidence" value="ECO:0007669"/>
    <property type="project" value="UniProtKB-ARBA"/>
</dbReference>
<dbReference type="GO" id="GO:0005634">
    <property type="term" value="C:nucleus"/>
    <property type="evidence" value="ECO:0007669"/>
    <property type="project" value="UniProtKB-SubCell"/>
</dbReference>
<organism evidence="8 9">
    <name type="scientific">Dictyocaulus viviparus</name>
    <name type="common">Bovine lungworm</name>
    <dbReference type="NCBI Taxonomy" id="29172"/>
    <lineage>
        <taxon>Eukaryota</taxon>
        <taxon>Metazoa</taxon>
        <taxon>Ecdysozoa</taxon>
        <taxon>Nematoda</taxon>
        <taxon>Chromadorea</taxon>
        <taxon>Rhabditida</taxon>
        <taxon>Rhabditina</taxon>
        <taxon>Rhabditomorpha</taxon>
        <taxon>Strongyloidea</taxon>
        <taxon>Metastrongylidae</taxon>
        <taxon>Dictyocaulus</taxon>
    </lineage>
</organism>
<keyword evidence="9" id="KW-1185">Reference proteome</keyword>
<dbReference type="InterPro" id="IPR000433">
    <property type="entry name" value="Znf_ZZ"/>
</dbReference>
<dbReference type="OrthoDB" id="270417at2759"/>
<dbReference type="InterPro" id="IPR013087">
    <property type="entry name" value="Znf_C2H2_type"/>
</dbReference>
<dbReference type="SUPFAM" id="SSF46689">
    <property type="entry name" value="Homeodomain-like"/>
    <property type="match status" value="1"/>
</dbReference>
<comment type="subcellular location">
    <subcellularLocation>
        <location evidence="1">Nucleus</location>
    </subcellularLocation>
</comment>
<keyword evidence="4" id="KW-0862">Zinc</keyword>
<evidence type="ECO:0000313" key="9">
    <source>
        <dbReference type="Proteomes" id="UP000053766"/>
    </source>
</evidence>
<feature type="region of interest" description="Disordered" evidence="5">
    <location>
        <begin position="240"/>
        <end position="343"/>
    </location>
</feature>
<dbReference type="GO" id="GO:0006338">
    <property type="term" value="P:chromatin remodeling"/>
    <property type="evidence" value="ECO:0007669"/>
    <property type="project" value="TreeGrafter"/>
</dbReference>
<dbReference type="InterPro" id="IPR001005">
    <property type="entry name" value="SANT/Myb"/>
</dbReference>